<evidence type="ECO:0000256" key="4">
    <source>
        <dbReference type="ARBA" id="ARBA00022692"/>
    </source>
</evidence>
<keyword evidence="6" id="KW-1133">Transmembrane helix</keyword>
<comment type="similarity">
    <text evidence="2 10">Belongs to the mitochondrial carrier (TC 2.A.29) family.</text>
</comment>
<evidence type="ECO:0000313" key="12">
    <source>
        <dbReference type="Proteomes" id="UP000023152"/>
    </source>
</evidence>
<dbReference type="InterPro" id="IPR018108">
    <property type="entry name" value="MCP_transmembrane"/>
</dbReference>
<evidence type="ECO:0000256" key="1">
    <source>
        <dbReference type="ARBA" id="ARBA00004225"/>
    </source>
</evidence>
<reference evidence="11 12" key="1">
    <citation type="journal article" date="2013" name="Curr. Biol.">
        <title>The Genome of the Foraminiferan Reticulomyxa filosa.</title>
        <authorList>
            <person name="Glockner G."/>
            <person name="Hulsmann N."/>
            <person name="Schleicher M."/>
            <person name="Noegel A.A."/>
            <person name="Eichinger L."/>
            <person name="Gallinger C."/>
            <person name="Pawlowski J."/>
            <person name="Sierra R."/>
            <person name="Euteneuer U."/>
            <person name="Pillet L."/>
            <person name="Moustafa A."/>
            <person name="Platzer M."/>
            <person name="Groth M."/>
            <person name="Szafranski K."/>
            <person name="Schliwa M."/>
        </authorList>
    </citation>
    <scope>NUCLEOTIDE SEQUENCE [LARGE SCALE GENOMIC DNA]</scope>
</reference>
<keyword evidence="7" id="KW-0496">Mitochondrion</keyword>
<organism evidence="11 12">
    <name type="scientific">Reticulomyxa filosa</name>
    <dbReference type="NCBI Taxonomy" id="46433"/>
    <lineage>
        <taxon>Eukaryota</taxon>
        <taxon>Sar</taxon>
        <taxon>Rhizaria</taxon>
        <taxon>Retaria</taxon>
        <taxon>Foraminifera</taxon>
        <taxon>Monothalamids</taxon>
        <taxon>Reticulomyxidae</taxon>
        <taxon>Reticulomyxa</taxon>
    </lineage>
</organism>
<keyword evidence="8 9" id="KW-0472">Membrane</keyword>
<name>X6MP73_RETFI</name>
<evidence type="ECO:0008006" key="13">
    <source>
        <dbReference type="Google" id="ProtNLM"/>
    </source>
</evidence>
<gene>
    <name evidence="11" type="ORF">RFI_21914</name>
</gene>
<dbReference type="PANTHER" id="PTHR45788:SF4">
    <property type="entry name" value="TRICARBOXYLATE TRANSPORT PROTEIN, MITOCHONDRIAL"/>
    <property type="match status" value="1"/>
</dbReference>
<evidence type="ECO:0000256" key="10">
    <source>
        <dbReference type="RuleBase" id="RU000488"/>
    </source>
</evidence>
<accession>X6MP73</accession>
<evidence type="ECO:0000313" key="11">
    <source>
        <dbReference type="EMBL" id="ETO15451.1"/>
    </source>
</evidence>
<proteinExistence type="inferred from homology"/>
<dbReference type="InterPro" id="IPR049563">
    <property type="entry name" value="TXTP-like"/>
</dbReference>
<dbReference type="EMBL" id="ASPP01019119">
    <property type="protein sequence ID" value="ETO15451.1"/>
    <property type="molecule type" value="Genomic_DNA"/>
</dbReference>
<feature type="repeat" description="Solcar" evidence="9">
    <location>
        <begin position="68"/>
        <end position="154"/>
    </location>
</feature>
<sequence length="160" mass="18154">MHIFICLEQRFGGTLWHTPYRLTKKFGSFALSRGLVTSLVREGVFTASYLGVMPVVKEKIRAKEVISNEYAIHLFSGMIAGFLGAFTTHPVDTVKTCMQGDIERAQYTNIINTFKKVYAQGGMKRLYYGFGWRYSSICLAVTVLDKSKELLAPLLFPKYF</sequence>
<evidence type="ECO:0000256" key="8">
    <source>
        <dbReference type="ARBA" id="ARBA00023136"/>
    </source>
</evidence>
<dbReference type="PANTHER" id="PTHR45788">
    <property type="entry name" value="SUCCINATE/FUMARATE MITOCHONDRIAL TRANSPORTER-RELATED"/>
    <property type="match status" value="1"/>
</dbReference>
<keyword evidence="4 9" id="KW-0812">Transmembrane</keyword>
<evidence type="ECO:0000256" key="5">
    <source>
        <dbReference type="ARBA" id="ARBA00022737"/>
    </source>
</evidence>
<comment type="subcellular location">
    <subcellularLocation>
        <location evidence="1">Mitochondrion membrane</location>
        <topology evidence="1">Multi-pass membrane protein</topology>
    </subcellularLocation>
</comment>
<evidence type="ECO:0000256" key="3">
    <source>
        <dbReference type="ARBA" id="ARBA00022448"/>
    </source>
</evidence>
<dbReference type="Pfam" id="PF00153">
    <property type="entry name" value="Mito_carr"/>
    <property type="match status" value="1"/>
</dbReference>
<evidence type="ECO:0000256" key="9">
    <source>
        <dbReference type="PROSITE-ProRule" id="PRU00282"/>
    </source>
</evidence>
<keyword evidence="12" id="KW-1185">Reference proteome</keyword>
<dbReference type="Gene3D" id="1.50.40.10">
    <property type="entry name" value="Mitochondrial carrier domain"/>
    <property type="match status" value="1"/>
</dbReference>
<dbReference type="GO" id="GO:0031966">
    <property type="term" value="C:mitochondrial membrane"/>
    <property type="evidence" value="ECO:0007669"/>
    <property type="project" value="UniProtKB-SubCell"/>
</dbReference>
<dbReference type="GO" id="GO:0006843">
    <property type="term" value="P:mitochondrial citrate transmembrane transport"/>
    <property type="evidence" value="ECO:0007669"/>
    <property type="project" value="TreeGrafter"/>
</dbReference>
<evidence type="ECO:0000256" key="2">
    <source>
        <dbReference type="ARBA" id="ARBA00006375"/>
    </source>
</evidence>
<protein>
    <recommendedName>
        <fullName evidence="13">Mitochondrial carrier protein</fullName>
    </recommendedName>
</protein>
<evidence type="ECO:0000256" key="6">
    <source>
        <dbReference type="ARBA" id="ARBA00022989"/>
    </source>
</evidence>
<dbReference type="OrthoDB" id="44467at2759"/>
<comment type="caution">
    <text evidence="11">The sequence shown here is derived from an EMBL/GenBank/DDBJ whole genome shotgun (WGS) entry which is preliminary data.</text>
</comment>
<dbReference type="PROSITE" id="PS50920">
    <property type="entry name" value="SOLCAR"/>
    <property type="match status" value="1"/>
</dbReference>
<dbReference type="OMA" id="WRYSSIC"/>
<dbReference type="SUPFAM" id="SSF103506">
    <property type="entry name" value="Mitochondrial carrier"/>
    <property type="match status" value="1"/>
</dbReference>
<dbReference type="InterPro" id="IPR023395">
    <property type="entry name" value="MCP_dom_sf"/>
</dbReference>
<evidence type="ECO:0000256" key="7">
    <source>
        <dbReference type="ARBA" id="ARBA00023128"/>
    </source>
</evidence>
<dbReference type="GO" id="GO:0071913">
    <property type="term" value="F:citrate secondary active transmembrane transporter activity"/>
    <property type="evidence" value="ECO:0007669"/>
    <property type="project" value="TreeGrafter"/>
</dbReference>
<dbReference type="AlphaFoldDB" id="X6MP73"/>
<keyword evidence="3 10" id="KW-0813">Transport</keyword>
<keyword evidence="5" id="KW-0677">Repeat</keyword>
<dbReference type="Proteomes" id="UP000023152">
    <property type="component" value="Unassembled WGS sequence"/>
</dbReference>